<dbReference type="Pfam" id="PF00013">
    <property type="entry name" value="KH_1"/>
    <property type="match status" value="2"/>
</dbReference>
<evidence type="ECO:0000313" key="5">
    <source>
        <dbReference type="Proteomes" id="UP000541610"/>
    </source>
</evidence>
<dbReference type="InterPro" id="IPR047275">
    <property type="entry name" value="KH-I_NOVA_rpt1"/>
</dbReference>
<evidence type="ECO:0000313" key="4">
    <source>
        <dbReference type="EMBL" id="KAF4680785.1"/>
    </source>
</evidence>
<dbReference type="SUPFAM" id="SSF52266">
    <property type="entry name" value="SGNH hydrolase"/>
    <property type="match status" value="1"/>
</dbReference>
<comment type="caution">
    <text evidence="4">The sequence shown here is derived from an EMBL/GenBank/DDBJ whole genome shotgun (WGS) entry which is preliminary data.</text>
</comment>
<proteinExistence type="predicted"/>
<dbReference type="SMART" id="SM00322">
    <property type="entry name" value="KH"/>
    <property type="match status" value="2"/>
</dbReference>
<name>A0A7J6NAB0_PEROL</name>
<dbReference type="Gene3D" id="3.30.1370.10">
    <property type="entry name" value="K Homology domain, type 1"/>
    <property type="match status" value="2"/>
</dbReference>
<keyword evidence="1" id="KW-0677">Repeat</keyword>
<evidence type="ECO:0000256" key="2">
    <source>
        <dbReference type="PROSITE-ProRule" id="PRU00117"/>
    </source>
</evidence>
<dbReference type="PROSITE" id="PS50084">
    <property type="entry name" value="KH_TYPE_1"/>
    <property type="match status" value="2"/>
</dbReference>
<protein>
    <submittedName>
        <fullName evidence="4">Poly [ADP-ribose] polymerase 2</fullName>
    </submittedName>
</protein>
<dbReference type="InterPro" id="IPR036612">
    <property type="entry name" value="KH_dom_type_1_sf"/>
</dbReference>
<dbReference type="AlphaFoldDB" id="A0A7J6NAB0"/>
<organism evidence="4 5">
    <name type="scientific">Perkinsus olseni</name>
    <name type="common">Perkinsus atlanticus</name>
    <dbReference type="NCBI Taxonomy" id="32597"/>
    <lineage>
        <taxon>Eukaryota</taxon>
        <taxon>Sar</taxon>
        <taxon>Alveolata</taxon>
        <taxon>Perkinsozoa</taxon>
        <taxon>Perkinsea</taxon>
        <taxon>Perkinsida</taxon>
        <taxon>Perkinsidae</taxon>
        <taxon>Perkinsus</taxon>
    </lineage>
</organism>
<dbReference type="Proteomes" id="UP000541610">
    <property type="component" value="Unassembled WGS sequence"/>
</dbReference>
<accession>A0A7J6NAB0</accession>
<reference evidence="4 5" key="1">
    <citation type="submission" date="2020-04" db="EMBL/GenBank/DDBJ databases">
        <title>Perkinsus olseni comparative genomics.</title>
        <authorList>
            <person name="Bogema D.R."/>
        </authorList>
    </citation>
    <scope>NUCLEOTIDE SEQUENCE [LARGE SCALE GENOMIC DNA]</scope>
    <source>
        <strain evidence="4">00978-12</strain>
    </source>
</reference>
<evidence type="ECO:0000259" key="3">
    <source>
        <dbReference type="SMART" id="SM00322"/>
    </source>
</evidence>
<dbReference type="InterPro" id="IPR004088">
    <property type="entry name" value="KH_dom_type_1"/>
</dbReference>
<sequence length="1043" mass="115255">MHRPRLNVSVRVDTVEHDSSSACHHKELPTRTQGGYCGSTTRGNTHTLSPIINCEERCSEDEWCRRERSKYYYENVSITDDMVLAVTVLGPMRTHMLSGLPGCSDELFGSLRGPAVLPMEFTFTGVINRKCRYSADVDLLVGGRYSMIVWIERIFGAAAVDPEISRPNRTRICARASKSYLKLSSVDNFWPLNATGVYLGVEVSPRITVIHVEGVGHKMICEKVGMAKRGLWVHHSVLKRSMKKCKRSVRDWPGYDNYIWFAPKGGRTSTRGVKELQDTLDLLTHSSSRYQKRGIMFVGDSTVEEVYKFWGASGLTDLFGARDLSVEFKSVWGTFDRMYSDARNPFLCDEKVMALNGWRRVEDVAHSVEQLNPSVIILGENLHTLKKVGVSHYEIILDRLLSVVTASCPDCLVLLLPTKQPVGRLCPCGKATGISSCAYDIFYSRKRLRRANEVAMEVAERYGVKVLWDVYEMTLARQELSRDGIHWGSSFFLCEDGWCPEISCRDYEQGNWRPFPEGYAVTNRSPEGMAVIKTQRNNFLADLYYPSVMAITSEMILDKIEELVLHHVMSRSMFCCLMSLMLDVMLYSLLQLQHRHHHSHAPFWSYHQQQQPPSSSSCWVVFTTLSPHAAAFVPSSALWQHHPPAAAAAAPPPFSLPSACPTTSSNAAISHYSSSVASPSPSSPAVSCSTIGGCSNSSLTGEIYQPSRHQADTSPHQKCSCKLLVTHKQAGAIIGKSGSEISQIEQAAKVSIKVSPSGCFFPGTQERVLVIFGESMNIREALQDITSKFEYCNEILQVQEETKSPYFRDWDVRSFWRIPSSQRFVPVAESCTGVGCRARPLVMRLVVPNSAVGVLMGQHGSEIKNLAVGCGVHIQISPRIHGLVERVVSITGTSSRVLVAACEIMDAIQGNPHLFEHAINLAIFSSEIPVTISYLLLDLLPAAAPCGSNSLDSNNSHHSATHTLESTTTTTVVQQENVGEEGVRASRGNHLTARQLQLLIDALMTTLGAKGEGYQGDIMEEVNDGALFTLSSLEALGSPSVSG</sequence>
<dbReference type="EMBL" id="JABANP010000573">
    <property type="protein sequence ID" value="KAF4680785.1"/>
    <property type="molecule type" value="Genomic_DNA"/>
</dbReference>
<evidence type="ECO:0000256" key="1">
    <source>
        <dbReference type="ARBA" id="ARBA00022737"/>
    </source>
</evidence>
<dbReference type="InterPro" id="IPR004087">
    <property type="entry name" value="KH_dom"/>
</dbReference>
<dbReference type="CDD" id="cd22435">
    <property type="entry name" value="KH-I_NOVA_rpt1"/>
    <property type="match status" value="1"/>
</dbReference>
<feature type="domain" description="K Homology" evidence="3">
    <location>
        <begin position="839"/>
        <end position="909"/>
    </location>
</feature>
<dbReference type="PANTHER" id="PTHR10288">
    <property type="entry name" value="KH DOMAIN CONTAINING RNA BINDING PROTEIN"/>
    <property type="match status" value="1"/>
</dbReference>
<dbReference type="OrthoDB" id="441329at2759"/>
<gene>
    <name evidence="4" type="primary">PARP2_2</name>
    <name evidence="4" type="ORF">FOZ60_012983</name>
</gene>
<keyword evidence="2" id="KW-0694">RNA-binding</keyword>
<dbReference type="GO" id="GO:0003723">
    <property type="term" value="F:RNA binding"/>
    <property type="evidence" value="ECO:0007669"/>
    <property type="project" value="UniProtKB-UniRule"/>
</dbReference>
<feature type="domain" description="K Homology" evidence="3">
    <location>
        <begin position="717"/>
        <end position="790"/>
    </location>
</feature>
<dbReference type="SUPFAM" id="SSF54791">
    <property type="entry name" value="Eukaryotic type KH-domain (KH-domain type I)"/>
    <property type="match status" value="2"/>
</dbReference>